<evidence type="ECO:0000256" key="1">
    <source>
        <dbReference type="SAM" id="MobiDB-lite"/>
    </source>
</evidence>
<evidence type="ECO:0000256" key="2">
    <source>
        <dbReference type="SAM" id="SignalP"/>
    </source>
</evidence>
<dbReference type="AlphaFoldDB" id="A0A9N8EGW6"/>
<protein>
    <submittedName>
        <fullName evidence="3">Uncharacterized protein</fullName>
    </submittedName>
</protein>
<sequence length="260" mass="28594">MKRLLVHVLVGTVGWSSLADGSGVGKPWYSAFVVPSSSSSRHVPLSSVGGFFQFPQPWKQKTKPRTIVSSTADQDKTDPPVPFFFAKKPAPKTPKPPEHPPIRRSSFIKGVTELTVQEETVISPVAANSLEEEMKEDPIMAEKEAEPTPLATLQNLEDAVETKESIHTEPVAQTPTTITAKPQTSSGRSKRRRNRASARIVQQHEERSKNGGDGGGIGSFFSSFLPSRTDASSSYESITMIFCWQKEEEEGTRQKEERVG</sequence>
<name>A0A9N8EGW6_9STRA</name>
<keyword evidence="4" id="KW-1185">Reference proteome</keyword>
<evidence type="ECO:0000313" key="3">
    <source>
        <dbReference type="EMBL" id="CAB9520907.1"/>
    </source>
</evidence>
<dbReference type="EMBL" id="CAICTM010001142">
    <property type="protein sequence ID" value="CAB9520907.1"/>
    <property type="molecule type" value="Genomic_DNA"/>
</dbReference>
<accession>A0A9N8EGW6</accession>
<feature type="chain" id="PRO_5040395911" evidence="2">
    <location>
        <begin position="22"/>
        <end position="260"/>
    </location>
</feature>
<keyword evidence="2" id="KW-0732">Signal</keyword>
<feature type="region of interest" description="Disordered" evidence="1">
    <location>
        <begin position="163"/>
        <end position="230"/>
    </location>
</feature>
<gene>
    <name evidence="3" type="ORF">SEMRO_1144_G246170.1</name>
</gene>
<feature type="compositionally biased region" description="Polar residues" evidence="1">
    <location>
        <begin position="171"/>
        <end position="184"/>
    </location>
</feature>
<comment type="caution">
    <text evidence="3">The sequence shown here is derived from an EMBL/GenBank/DDBJ whole genome shotgun (WGS) entry which is preliminary data.</text>
</comment>
<proteinExistence type="predicted"/>
<evidence type="ECO:0000313" key="4">
    <source>
        <dbReference type="Proteomes" id="UP001153069"/>
    </source>
</evidence>
<dbReference type="Proteomes" id="UP001153069">
    <property type="component" value="Unassembled WGS sequence"/>
</dbReference>
<organism evidence="3 4">
    <name type="scientific">Seminavis robusta</name>
    <dbReference type="NCBI Taxonomy" id="568900"/>
    <lineage>
        <taxon>Eukaryota</taxon>
        <taxon>Sar</taxon>
        <taxon>Stramenopiles</taxon>
        <taxon>Ochrophyta</taxon>
        <taxon>Bacillariophyta</taxon>
        <taxon>Bacillariophyceae</taxon>
        <taxon>Bacillariophycidae</taxon>
        <taxon>Naviculales</taxon>
        <taxon>Naviculaceae</taxon>
        <taxon>Seminavis</taxon>
    </lineage>
</organism>
<feature type="signal peptide" evidence="2">
    <location>
        <begin position="1"/>
        <end position="21"/>
    </location>
</feature>
<reference evidence="3" key="1">
    <citation type="submission" date="2020-06" db="EMBL/GenBank/DDBJ databases">
        <authorList>
            <consortium name="Plant Systems Biology data submission"/>
        </authorList>
    </citation>
    <scope>NUCLEOTIDE SEQUENCE</scope>
    <source>
        <strain evidence="3">D6</strain>
    </source>
</reference>